<dbReference type="GO" id="GO:0031966">
    <property type="term" value="C:mitochondrial membrane"/>
    <property type="evidence" value="ECO:0007669"/>
    <property type="project" value="UniProtKB-SubCell"/>
</dbReference>
<dbReference type="InterPro" id="IPR001421">
    <property type="entry name" value="ATP8_metazoa"/>
</dbReference>
<evidence type="ECO:0000256" key="4">
    <source>
        <dbReference type="ARBA" id="ARBA00022448"/>
    </source>
</evidence>
<keyword evidence="8" id="KW-1133">Transmembrane helix</keyword>
<keyword evidence="4 12" id="KW-0813">Transport</keyword>
<keyword evidence="9 12" id="KW-0406">Ion transport</keyword>
<dbReference type="GeneID" id="30690437"/>
<evidence type="ECO:0000256" key="13">
    <source>
        <dbReference type="SAM" id="SignalP"/>
    </source>
</evidence>
<gene>
    <name evidence="14" type="primary">atp8</name>
</gene>
<geneLocation type="mitochondrion" evidence="14"/>
<dbReference type="EMBL" id="KT985987">
    <property type="protein sequence ID" value="ANJ04210.1"/>
    <property type="molecule type" value="Genomic_DNA"/>
</dbReference>
<keyword evidence="13" id="KW-0732">Signal</keyword>
<keyword evidence="11" id="KW-0472">Membrane</keyword>
<keyword evidence="10 12" id="KW-0496">Mitochondrion</keyword>
<dbReference type="CTD" id="4509"/>
<dbReference type="Pfam" id="PF00895">
    <property type="entry name" value="ATP-synt_8"/>
    <property type="match status" value="1"/>
</dbReference>
<evidence type="ECO:0000256" key="2">
    <source>
        <dbReference type="ARBA" id="ARBA00008892"/>
    </source>
</evidence>
<comment type="subunit">
    <text evidence="3">F-type ATPases have 2 components, CF(1) - the catalytic core - and CF(0) - the membrane proton channel.</text>
</comment>
<evidence type="ECO:0000256" key="11">
    <source>
        <dbReference type="ARBA" id="ARBA00023136"/>
    </source>
</evidence>
<sequence>MPQMSPLMWLILFSLFSAALMISMVKTYFNNIKAPSNEQKPINQVQNKYIMAWKW</sequence>
<dbReference type="RefSeq" id="YP_009330293.1">
    <property type="nucleotide sequence ID" value="NC_032283.1"/>
</dbReference>
<protein>
    <recommendedName>
        <fullName evidence="12">ATP synthase complex subunit 8</fullName>
    </recommendedName>
</protein>
<evidence type="ECO:0000256" key="8">
    <source>
        <dbReference type="ARBA" id="ARBA00022989"/>
    </source>
</evidence>
<evidence type="ECO:0000256" key="9">
    <source>
        <dbReference type="ARBA" id="ARBA00023065"/>
    </source>
</evidence>
<keyword evidence="7 12" id="KW-0375">Hydrogen ion transport</keyword>
<evidence type="ECO:0000256" key="3">
    <source>
        <dbReference type="ARBA" id="ARBA00011291"/>
    </source>
</evidence>
<accession>A0A1L2E1E0</accession>
<reference evidence="14" key="1">
    <citation type="submission" date="2015-10" db="EMBL/GenBank/DDBJ databases">
        <title>Draft genome of the ecotoxicological model organism Ochesella cincta.</title>
        <authorList>
            <person name="Faddeeva A."/>
            <person name="Derks M.F.L."/>
            <person name="Anvar Y."/>
            <person name="Kraaijeveld K."/>
            <person name="Smit S."/>
            <person name="Straalen N.V."/>
            <person name="Roelofs D."/>
        </authorList>
    </citation>
    <scope>NUCLEOTIDE SEQUENCE</scope>
</reference>
<evidence type="ECO:0000256" key="10">
    <source>
        <dbReference type="ARBA" id="ARBA00023128"/>
    </source>
</evidence>
<dbReference type="GO" id="GO:0045259">
    <property type="term" value="C:proton-transporting ATP synthase complex"/>
    <property type="evidence" value="ECO:0007669"/>
    <property type="project" value="UniProtKB-KW"/>
</dbReference>
<evidence type="ECO:0000256" key="6">
    <source>
        <dbReference type="ARBA" id="ARBA00022692"/>
    </source>
</evidence>
<keyword evidence="5 12" id="KW-0138">CF(0)</keyword>
<proteinExistence type="inferred from homology"/>
<evidence type="ECO:0000256" key="1">
    <source>
        <dbReference type="ARBA" id="ARBA00004304"/>
    </source>
</evidence>
<dbReference type="GO" id="GO:0015986">
    <property type="term" value="P:proton motive force-driven ATP synthesis"/>
    <property type="evidence" value="ECO:0007669"/>
    <property type="project" value="InterPro"/>
</dbReference>
<keyword evidence="6 12" id="KW-0812">Transmembrane</keyword>
<comment type="subcellular location">
    <subcellularLocation>
        <location evidence="1 12">Mitochondrion membrane</location>
        <topology evidence="1 12">Single-pass membrane protein</topology>
    </subcellularLocation>
</comment>
<evidence type="ECO:0000256" key="5">
    <source>
        <dbReference type="ARBA" id="ARBA00022547"/>
    </source>
</evidence>
<dbReference type="AlphaFoldDB" id="A0A1L2E1E0"/>
<name>A0A1L2E1E0_ORCCI</name>
<evidence type="ECO:0000256" key="12">
    <source>
        <dbReference type="RuleBase" id="RU003661"/>
    </source>
</evidence>
<feature type="chain" id="PRO_5009851747" description="ATP synthase complex subunit 8" evidence="13">
    <location>
        <begin position="20"/>
        <end position="55"/>
    </location>
</feature>
<comment type="similarity">
    <text evidence="2 12">Belongs to the ATPase protein 8 family.</text>
</comment>
<evidence type="ECO:0000313" key="14">
    <source>
        <dbReference type="EMBL" id="ANJ04210.1"/>
    </source>
</evidence>
<organism evidence="14">
    <name type="scientific">Orchesella cincta</name>
    <name type="common">Springtail</name>
    <name type="synonym">Podura cincta</name>
    <dbReference type="NCBI Taxonomy" id="48709"/>
    <lineage>
        <taxon>Eukaryota</taxon>
        <taxon>Metazoa</taxon>
        <taxon>Ecdysozoa</taxon>
        <taxon>Arthropoda</taxon>
        <taxon>Hexapoda</taxon>
        <taxon>Collembola</taxon>
        <taxon>Entomobryomorpha</taxon>
        <taxon>Entomobryoidea</taxon>
        <taxon>Orchesellidae</taxon>
        <taxon>Orchesellinae</taxon>
        <taxon>Orchesella</taxon>
    </lineage>
</organism>
<dbReference type="GO" id="GO:0015078">
    <property type="term" value="F:proton transmembrane transporter activity"/>
    <property type="evidence" value="ECO:0007669"/>
    <property type="project" value="InterPro"/>
</dbReference>
<feature type="signal peptide" evidence="13">
    <location>
        <begin position="1"/>
        <end position="19"/>
    </location>
</feature>
<evidence type="ECO:0000256" key="7">
    <source>
        <dbReference type="ARBA" id="ARBA00022781"/>
    </source>
</evidence>